<evidence type="ECO:0000313" key="4">
    <source>
        <dbReference type="Proteomes" id="UP000256686"/>
    </source>
</evidence>
<evidence type="ECO:0000259" key="2">
    <source>
        <dbReference type="Pfam" id="PF03572"/>
    </source>
</evidence>
<dbReference type="InterPro" id="IPR005151">
    <property type="entry name" value="Tail-specific_protease"/>
</dbReference>
<accession>A0A3D9C434</accession>
<dbReference type="Pfam" id="PF03572">
    <property type="entry name" value="Peptidase_S41"/>
    <property type="match status" value="1"/>
</dbReference>
<evidence type="ECO:0000313" key="3">
    <source>
        <dbReference type="EMBL" id="REC60534.1"/>
    </source>
</evidence>
<dbReference type="RefSeq" id="WP_115972505.1">
    <property type="nucleotide sequence ID" value="NZ_QNVT01000023.1"/>
</dbReference>
<reference evidence="4" key="1">
    <citation type="submission" date="2018-06" db="EMBL/GenBank/DDBJ databases">
        <authorList>
            <person name="Lum Nde A."/>
            <person name="Hugo C."/>
        </authorList>
    </citation>
    <scope>NUCLEOTIDE SEQUENCE [LARGE SCALE GENOMIC DNA]</scope>
    <source>
        <strain evidence="4">1_F178</strain>
    </source>
</reference>
<gene>
    <name evidence="3" type="ORF">DRF65_19930</name>
</gene>
<dbReference type="EMBL" id="QNVT01000023">
    <property type="protein sequence ID" value="REC60534.1"/>
    <property type="molecule type" value="Genomic_DNA"/>
</dbReference>
<dbReference type="InterPro" id="IPR029045">
    <property type="entry name" value="ClpP/crotonase-like_dom_sf"/>
</dbReference>
<name>A0A3D9C434_9FLAO</name>
<protein>
    <submittedName>
        <fullName evidence="3">Peptidase S41</fullName>
    </submittedName>
</protein>
<comment type="caution">
    <text evidence="3">The sequence shown here is derived from an EMBL/GenBank/DDBJ whole genome shotgun (WGS) entry which is preliminary data.</text>
</comment>
<feature type="signal peptide" evidence="1">
    <location>
        <begin position="1"/>
        <end position="20"/>
    </location>
</feature>
<organism evidence="3 4">
    <name type="scientific">Chryseobacterium pennae</name>
    <dbReference type="NCBI Taxonomy" id="2258962"/>
    <lineage>
        <taxon>Bacteria</taxon>
        <taxon>Pseudomonadati</taxon>
        <taxon>Bacteroidota</taxon>
        <taxon>Flavobacteriia</taxon>
        <taxon>Flavobacteriales</taxon>
        <taxon>Weeksellaceae</taxon>
        <taxon>Chryseobacterium group</taxon>
        <taxon>Chryseobacterium</taxon>
    </lineage>
</organism>
<dbReference type="Proteomes" id="UP000256686">
    <property type="component" value="Unassembled WGS sequence"/>
</dbReference>
<dbReference type="SUPFAM" id="SSF52096">
    <property type="entry name" value="ClpP/crotonase"/>
    <property type="match status" value="1"/>
</dbReference>
<keyword evidence="4" id="KW-1185">Reference proteome</keyword>
<sequence>MIKIKTLVLILVTSSAWTFAQNCTCESNYQWVKKTFEENDAGFQYVIDKKGVPAYQAHNNEFLNKIRNVKSDTECNQTIYDWLKFFRSGHFSISKIESNKEQAEPQPQAKETIKSDLVKVDLEKFKKEIESKKESDLEGIWETDPYTIGIKKFGDTYKGFIIKSGAENWKPNEVKLIINADKTTGVFYVRDKTKQEVNNIHFVGKNYLEIGDFTLKRISPKFEREKGVETYYEAAMAQKPFLKELNKTTLLLRISSFSGALKKNIDSVIAANKTKIESTENLIIDIRNNGGGNDSSYKNITPYLYTNPIRTVRTQFYSTKLNNQRMMFLYENYEKYGISKEDREFLKKSYDKLNAKLGQFVSLQEDDNTVGIDKLDTIYPYPKNVGIIINKGNGSTAEEFLLAAKQSKKVKLFGTTTAGVLDISNMYYVTSPCNDIKFGYSLSKSFRIPDMAIDGKGIQPDYFIDTTIPEHQWIEYVNEVLNAK</sequence>
<dbReference type="AlphaFoldDB" id="A0A3D9C434"/>
<dbReference type="GO" id="GO:0008236">
    <property type="term" value="F:serine-type peptidase activity"/>
    <property type="evidence" value="ECO:0007669"/>
    <property type="project" value="InterPro"/>
</dbReference>
<dbReference type="Gene3D" id="3.90.226.10">
    <property type="entry name" value="2-enoyl-CoA Hydratase, Chain A, domain 1"/>
    <property type="match status" value="1"/>
</dbReference>
<keyword evidence="1" id="KW-0732">Signal</keyword>
<proteinExistence type="predicted"/>
<feature type="chain" id="PRO_5017809014" evidence="1">
    <location>
        <begin position="21"/>
        <end position="484"/>
    </location>
</feature>
<evidence type="ECO:0000256" key="1">
    <source>
        <dbReference type="SAM" id="SignalP"/>
    </source>
</evidence>
<feature type="domain" description="Tail specific protease" evidence="2">
    <location>
        <begin position="251"/>
        <end position="462"/>
    </location>
</feature>
<dbReference type="GO" id="GO:0006508">
    <property type="term" value="P:proteolysis"/>
    <property type="evidence" value="ECO:0007669"/>
    <property type="project" value="InterPro"/>
</dbReference>